<evidence type="ECO:0000256" key="5">
    <source>
        <dbReference type="RuleBase" id="RU004262"/>
    </source>
</evidence>
<feature type="chain" id="PRO_5005572781" evidence="6">
    <location>
        <begin position="18"/>
        <end position="606"/>
    </location>
</feature>
<dbReference type="Gene3D" id="3.40.50.1820">
    <property type="entry name" value="alpha/beta hydrolase"/>
    <property type="match status" value="2"/>
</dbReference>
<dbReference type="GO" id="GO:0017171">
    <property type="term" value="F:serine hydrolase activity"/>
    <property type="evidence" value="ECO:0007669"/>
    <property type="project" value="TreeGrafter"/>
</dbReference>
<dbReference type="InterPro" id="IPR000734">
    <property type="entry name" value="TAG_lipase"/>
</dbReference>
<comment type="similarity">
    <text evidence="2 5">Belongs to the AB hydrolase superfamily. Lipase family.</text>
</comment>
<dbReference type="InterPro" id="IPR013818">
    <property type="entry name" value="Lipase"/>
</dbReference>
<dbReference type="GO" id="GO:0016042">
    <property type="term" value="P:lipid catabolic process"/>
    <property type="evidence" value="ECO:0007669"/>
    <property type="project" value="TreeGrafter"/>
</dbReference>
<keyword evidence="4 6" id="KW-0732">Signal</keyword>
<comment type="subcellular location">
    <subcellularLocation>
        <location evidence="1">Secreted</location>
    </subcellularLocation>
</comment>
<reference evidence="8 9" key="1">
    <citation type="journal article" date="2015" name="Genome Biol. Evol.">
        <title>The genome of winter moth (Operophtera brumata) provides a genomic perspective on sexual dimorphism and phenology.</title>
        <authorList>
            <person name="Derks M.F."/>
            <person name="Smit S."/>
            <person name="Salis L."/>
            <person name="Schijlen E."/>
            <person name="Bossers A."/>
            <person name="Mateman C."/>
            <person name="Pijl A.S."/>
            <person name="de Ridder D."/>
            <person name="Groenen M.A."/>
            <person name="Visser M.E."/>
            <person name="Megens H.J."/>
        </authorList>
    </citation>
    <scope>NUCLEOTIDE SEQUENCE [LARGE SCALE GENOMIC DNA]</scope>
    <source>
        <strain evidence="8">WM2013NL</strain>
        <tissue evidence="8">Head and thorax</tissue>
    </source>
</reference>
<evidence type="ECO:0000256" key="6">
    <source>
        <dbReference type="SAM" id="SignalP"/>
    </source>
</evidence>
<keyword evidence="9" id="KW-1185">Reference proteome</keyword>
<dbReference type="PANTHER" id="PTHR11610">
    <property type="entry name" value="LIPASE"/>
    <property type="match status" value="1"/>
</dbReference>
<evidence type="ECO:0000259" key="7">
    <source>
        <dbReference type="Pfam" id="PF00151"/>
    </source>
</evidence>
<organism evidence="8 9">
    <name type="scientific">Operophtera brumata</name>
    <name type="common">Winter moth</name>
    <name type="synonym">Phalaena brumata</name>
    <dbReference type="NCBI Taxonomy" id="104452"/>
    <lineage>
        <taxon>Eukaryota</taxon>
        <taxon>Metazoa</taxon>
        <taxon>Ecdysozoa</taxon>
        <taxon>Arthropoda</taxon>
        <taxon>Hexapoda</taxon>
        <taxon>Insecta</taxon>
        <taxon>Pterygota</taxon>
        <taxon>Neoptera</taxon>
        <taxon>Endopterygota</taxon>
        <taxon>Lepidoptera</taxon>
        <taxon>Glossata</taxon>
        <taxon>Ditrysia</taxon>
        <taxon>Geometroidea</taxon>
        <taxon>Geometridae</taxon>
        <taxon>Larentiinae</taxon>
        <taxon>Operophtera</taxon>
    </lineage>
</organism>
<dbReference type="GO" id="GO:0016298">
    <property type="term" value="F:lipase activity"/>
    <property type="evidence" value="ECO:0007669"/>
    <property type="project" value="InterPro"/>
</dbReference>
<evidence type="ECO:0000313" key="8">
    <source>
        <dbReference type="EMBL" id="KOB65107.1"/>
    </source>
</evidence>
<protein>
    <submittedName>
        <fullName evidence="8">Neutral lipase</fullName>
    </submittedName>
</protein>
<comment type="caution">
    <text evidence="8">The sequence shown here is derived from an EMBL/GenBank/DDBJ whole genome shotgun (WGS) entry which is preliminary data.</text>
</comment>
<evidence type="ECO:0000256" key="4">
    <source>
        <dbReference type="ARBA" id="ARBA00022729"/>
    </source>
</evidence>
<evidence type="ECO:0000256" key="1">
    <source>
        <dbReference type="ARBA" id="ARBA00004613"/>
    </source>
</evidence>
<sequence length="606" mass="66921">MFVKICVFASLVGYVFALERGDLEKYGPFRLMLNSPIIKCVQNRSLNLDVNETILYFYDFAMGFNKAFPIHNAAEGMLNLTNLDKSRQFIMYVGGFTSAIEKDIEEQMRNAYKTYPNSYFMIPDHSAYTYNKGGIGIKSYERSVTYVHFIGKALGQMLVGLKKGGVSPKKIHLVGHSLGGQILGHAGATFLNITGESIARITALDPAGPCFTTSSIEYQVRSGVAEHVDIYHCNSGALGSSSLLGDVDFVINKRGEVQPTCNTPIIPGLFDSSRAASCSHRYCIDVWTSTVKDSNIFPAYRCDSYDKIKTEECITYMTIAGSANPGTEKGVFYFSTEQSLDLDVSATYIYFYDFSRNLTEVYPITDSAKYILNIKNLDKKRKFVLFVAGFKSQIHKKTETQVREAYKTYYIGKALGEMLAELKNGGVSPKNIHCVGHSLGGQMLGHTGETFNNLTGEKIARITALDPAGPCFTKNFINEQVRSGVADYVEVYHCNSGGLGSSSILGDVDFIINRKGETQPNCGTPIIPGFFDSSKAATCAHRTCVDVWTASVKNNKLFTAYSCDSYKNFKDGKCSIEKTLAGAWNPGMVKGIYYLSTKDYDLKAIR</sequence>
<feature type="signal peptide" evidence="6">
    <location>
        <begin position="1"/>
        <end position="17"/>
    </location>
</feature>
<dbReference type="InterPro" id="IPR029058">
    <property type="entry name" value="AB_hydrolase_fold"/>
</dbReference>
<dbReference type="Proteomes" id="UP000037510">
    <property type="component" value="Unassembled WGS sequence"/>
</dbReference>
<dbReference type="Pfam" id="PF00151">
    <property type="entry name" value="Lipase"/>
    <property type="match status" value="2"/>
</dbReference>
<dbReference type="GO" id="GO:0005615">
    <property type="term" value="C:extracellular space"/>
    <property type="evidence" value="ECO:0007669"/>
    <property type="project" value="TreeGrafter"/>
</dbReference>
<evidence type="ECO:0000256" key="2">
    <source>
        <dbReference type="ARBA" id="ARBA00010701"/>
    </source>
</evidence>
<keyword evidence="3" id="KW-0964">Secreted</keyword>
<dbReference type="SUPFAM" id="SSF53474">
    <property type="entry name" value="alpha/beta-Hydrolases"/>
    <property type="match status" value="2"/>
</dbReference>
<evidence type="ECO:0000256" key="3">
    <source>
        <dbReference type="ARBA" id="ARBA00022525"/>
    </source>
</evidence>
<proteinExistence type="inferred from homology"/>
<feature type="domain" description="Lipase" evidence="7">
    <location>
        <begin position="81"/>
        <end position="315"/>
    </location>
</feature>
<accession>A0A0L7KP87</accession>
<evidence type="ECO:0000313" key="9">
    <source>
        <dbReference type="Proteomes" id="UP000037510"/>
    </source>
</evidence>
<dbReference type="AlphaFoldDB" id="A0A0L7KP87"/>
<name>A0A0L7KP87_OPEBR</name>
<feature type="domain" description="Lipase" evidence="7">
    <location>
        <begin position="375"/>
        <end position="574"/>
    </location>
</feature>
<dbReference type="PANTHER" id="PTHR11610:SF149">
    <property type="entry name" value="FI01450P-RELATED"/>
    <property type="match status" value="1"/>
</dbReference>
<dbReference type="EMBL" id="JTDY01007571">
    <property type="protein sequence ID" value="KOB65107.1"/>
    <property type="molecule type" value="Genomic_DNA"/>
</dbReference>
<gene>
    <name evidence="8" type="ORF">OBRU01_23142</name>
</gene>